<dbReference type="InterPro" id="IPR003754">
    <property type="entry name" value="4pyrrol_synth_uPrphyn_synth"/>
</dbReference>
<keyword evidence="4 9" id="KW-0456">Lyase</keyword>
<keyword evidence="11" id="KW-0489">Methyltransferase</keyword>
<dbReference type="EC" id="4.2.1.75" evidence="3 9"/>
<dbReference type="GO" id="GO:0008168">
    <property type="term" value="F:methyltransferase activity"/>
    <property type="evidence" value="ECO:0007669"/>
    <property type="project" value="UniProtKB-KW"/>
</dbReference>
<organism evidence="11 12">
    <name type="scientific">Nitratireductor aestuarii</name>
    <dbReference type="NCBI Taxonomy" id="1735103"/>
    <lineage>
        <taxon>Bacteria</taxon>
        <taxon>Pseudomonadati</taxon>
        <taxon>Pseudomonadota</taxon>
        <taxon>Alphaproteobacteria</taxon>
        <taxon>Hyphomicrobiales</taxon>
        <taxon>Phyllobacteriaceae</taxon>
        <taxon>Nitratireductor</taxon>
    </lineage>
</organism>
<name>A0A916RL56_9HYPH</name>
<keyword evidence="12" id="KW-1185">Reference proteome</keyword>
<evidence type="ECO:0000256" key="2">
    <source>
        <dbReference type="ARBA" id="ARBA00008133"/>
    </source>
</evidence>
<evidence type="ECO:0000259" key="10">
    <source>
        <dbReference type="Pfam" id="PF02602"/>
    </source>
</evidence>
<evidence type="ECO:0000313" key="12">
    <source>
        <dbReference type="Proteomes" id="UP000636264"/>
    </source>
</evidence>
<dbReference type="InterPro" id="IPR039793">
    <property type="entry name" value="UROS/Hem4"/>
</dbReference>
<dbReference type="EMBL" id="BMIF01000003">
    <property type="protein sequence ID" value="GGA61422.1"/>
    <property type="molecule type" value="Genomic_DNA"/>
</dbReference>
<dbReference type="GO" id="GO:0032259">
    <property type="term" value="P:methylation"/>
    <property type="evidence" value="ECO:0007669"/>
    <property type="project" value="UniProtKB-KW"/>
</dbReference>
<dbReference type="AlphaFoldDB" id="A0A916RL56"/>
<accession>A0A916RL56</accession>
<dbReference type="Pfam" id="PF02602">
    <property type="entry name" value="HEM4"/>
    <property type="match status" value="1"/>
</dbReference>
<dbReference type="PANTHER" id="PTHR38042:SF1">
    <property type="entry name" value="UROPORPHYRINOGEN-III SYNTHASE, CHLOROPLASTIC"/>
    <property type="match status" value="1"/>
</dbReference>
<dbReference type="RefSeq" id="WP_188720239.1">
    <property type="nucleotide sequence ID" value="NZ_BMIF01000003.1"/>
</dbReference>
<evidence type="ECO:0000313" key="11">
    <source>
        <dbReference type="EMBL" id="GGA61422.1"/>
    </source>
</evidence>
<evidence type="ECO:0000256" key="8">
    <source>
        <dbReference type="ARBA" id="ARBA00048617"/>
    </source>
</evidence>
<proteinExistence type="inferred from homology"/>
<evidence type="ECO:0000256" key="3">
    <source>
        <dbReference type="ARBA" id="ARBA00013109"/>
    </source>
</evidence>
<evidence type="ECO:0000256" key="4">
    <source>
        <dbReference type="ARBA" id="ARBA00023239"/>
    </source>
</evidence>
<evidence type="ECO:0000256" key="1">
    <source>
        <dbReference type="ARBA" id="ARBA00004772"/>
    </source>
</evidence>
<evidence type="ECO:0000256" key="9">
    <source>
        <dbReference type="RuleBase" id="RU366031"/>
    </source>
</evidence>
<evidence type="ECO:0000256" key="7">
    <source>
        <dbReference type="ARBA" id="ARBA00040167"/>
    </source>
</evidence>
<reference evidence="11" key="1">
    <citation type="journal article" date="2014" name="Int. J. Syst. Evol. Microbiol.">
        <title>Complete genome sequence of Corynebacterium casei LMG S-19264T (=DSM 44701T), isolated from a smear-ripened cheese.</title>
        <authorList>
            <consortium name="US DOE Joint Genome Institute (JGI-PGF)"/>
            <person name="Walter F."/>
            <person name="Albersmeier A."/>
            <person name="Kalinowski J."/>
            <person name="Ruckert C."/>
        </authorList>
    </citation>
    <scope>NUCLEOTIDE SEQUENCE</scope>
    <source>
        <strain evidence="11">CGMCC 1.15320</strain>
    </source>
</reference>
<comment type="caution">
    <text evidence="11">The sequence shown here is derived from an EMBL/GenBank/DDBJ whole genome shotgun (WGS) entry which is preliminary data.</text>
</comment>
<keyword evidence="5 9" id="KW-0627">Porphyrin biosynthesis</keyword>
<dbReference type="SUPFAM" id="SSF69618">
    <property type="entry name" value="HemD-like"/>
    <property type="match status" value="1"/>
</dbReference>
<reference evidence="11" key="2">
    <citation type="submission" date="2020-09" db="EMBL/GenBank/DDBJ databases">
        <authorList>
            <person name="Sun Q."/>
            <person name="Zhou Y."/>
        </authorList>
    </citation>
    <scope>NUCLEOTIDE SEQUENCE</scope>
    <source>
        <strain evidence="11">CGMCC 1.15320</strain>
    </source>
</reference>
<evidence type="ECO:0000256" key="5">
    <source>
        <dbReference type="ARBA" id="ARBA00023244"/>
    </source>
</evidence>
<comment type="similarity">
    <text evidence="2 9">Belongs to the uroporphyrinogen-III synthase family.</text>
</comment>
<dbReference type="Gene3D" id="3.40.50.10090">
    <property type="match status" value="2"/>
</dbReference>
<evidence type="ECO:0000256" key="6">
    <source>
        <dbReference type="ARBA" id="ARBA00037589"/>
    </source>
</evidence>
<feature type="domain" description="Tetrapyrrole biosynthesis uroporphyrinogen III synthase" evidence="10">
    <location>
        <begin position="15"/>
        <end position="232"/>
    </location>
</feature>
<gene>
    <name evidence="11" type="ORF">GCM10011385_13890</name>
</gene>
<sequence length="235" mass="25079">MRRVLITRPEPGSSKTASKVLEMGWTPLVLPLTRIEPLTDLPAIDPVEFAAIALTSPNSARYLPVSFTGSLKALPAYAVGTATASTARKAGLNVVDESAGDAAGLCRVIAEQVKPGSKILILCGRVRRSVLEQGLRETGYEPLLVETYDTVPLRPSVDEAAAVLGGTPVDTVLLYSALAAEEFTRFVEEQGAKETFAKARFIGISARIGSYLPEKWAARLLVAAEPNEEAMLSLL</sequence>
<protein>
    <recommendedName>
        <fullName evidence="7 9">Uroporphyrinogen-III synthase</fullName>
        <ecNumber evidence="3 9">4.2.1.75</ecNumber>
    </recommendedName>
</protein>
<dbReference type="InterPro" id="IPR036108">
    <property type="entry name" value="4pyrrol_syn_uPrphyn_synt_sf"/>
</dbReference>
<dbReference type="CDD" id="cd06578">
    <property type="entry name" value="HemD"/>
    <property type="match status" value="1"/>
</dbReference>
<dbReference type="GO" id="GO:0006780">
    <property type="term" value="P:uroporphyrinogen III biosynthetic process"/>
    <property type="evidence" value="ECO:0007669"/>
    <property type="project" value="UniProtKB-UniRule"/>
</dbReference>
<dbReference type="GO" id="GO:0006782">
    <property type="term" value="P:protoporphyrinogen IX biosynthetic process"/>
    <property type="evidence" value="ECO:0007669"/>
    <property type="project" value="UniProtKB-UniRule"/>
</dbReference>
<dbReference type="PANTHER" id="PTHR38042">
    <property type="entry name" value="UROPORPHYRINOGEN-III SYNTHASE, CHLOROPLASTIC"/>
    <property type="match status" value="1"/>
</dbReference>
<dbReference type="Proteomes" id="UP000636264">
    <property type="component" value="Unassembled WGS sequence"/>
</dbReference>
<keyword evidence="11" id="KW-0808">Transferase</keyword>
<comment type="catalytic activity">
    <reaction evidence="8 9">
        <text>hydroxymethylbilane = uroporphyrinogen III + H2O</text>
        <dbReference type="Rhea" id="RHEA:18965"/>
        <dbReference type="ChEBI" id="CHEBI:15377"/>
        <dbReference type="ChEBI" id="CHEBI:57308"/>
        <dbReference type="ChEBI" id="CHEBI:57845"/>
        <dbReference type="EC" id="4.2.1.75"/>
    </reaction>
</comment>
<dbReference type="GO" id="GO:0004852">
    <property type="term" value="F:uroporphyrinogen-III synthase activity"/>
    <property type="evidence" value="ECO:0007669"/>
    <property type="project" value="UniProtKB-UniRule"/>
</dbReference>
<comment type="function">
    <text evidence="6 9">Catalyzes cyclization of the linear tetrapyrrole, hydroxymethylbilane, to the macrocyclic uroporphyrinogen III.</text>
</comment>
<comment type="pathway">
    <text evidence="1 9">Porphyrin-containing compound metabolism; protoporphyrin-IX biosynthesis; coproporphyrinogen-III from 5-aminolevulinate: step 3/4.</text>
</comment>